<evidence type="ECO:0000256" key="1">
    <source>
        <dbReference type="SAM" id="MobiDB-lite"/>
    </source>
</evidence>
<keyword evidence="4" id="KW-1185">Reference proteome</keyword>
<gene>
    <name evidence="3" type="ORF">Tco_0682838</name>
</gene>
<dbReference type="Proteomes" id="UP001151760">
    <property type="component" value="Unassembled WGS sequence"/>
</dbReference>
<dbReference type="InterPro" id="IPR001606">
    <property type="entry name" value="ARID_dom"/>
</dbReference>
<proteinExistence type="predicted"/>
<feature type="compositionally biased region" description="Basic and acidic residues" evidence="1">
    <location>
        <begin position="91"/>
        <end position="111"/>
    </location>
</feature>
<comment type="caution">
    <text evidence="3">The sequence shown here is derived from an EMBL/GenBank/DDBJ whole genome shotgun (WGS) entry which is preliminary data.</text>
</comment>
<name>A0ABQ4XTQ5_9ASTR</name>
<reference evidence="3" key="2">
    <citation type="submission" date="2022-01" db="EMBL/GenBank/DDBJ databases">
        <authorList>
            <person name="Yamashiro T."/>
            <person name="Shiraishi A."/>
            <person name="Satake H."/>
            <person name="Nakayama K."/>
        </authorList>
    </citation>
    <scope>NUCLEOTIDE SEQUENCE</scope>
</reference>
<dbReference type="PROSITE" id="PS51011">
    <property type="entry name" value="ARID"/>
    <property type="match status" value="1"/>
</dbReference>
<dbReference type="GO" id="GO:0003677">
    <property type="term" value="F:DNA binding"/>
    <property type="evidence" value="ECO:0007669"/>
    <property type="project" value="UniProtKB-KW"/>
</dbReference>
<organism evidence="3 4">
    <name type="scientific">Tanacetum coccineum</name>
    <dbReference type="NCBI Taxonomy" id="301880"/>
    <lineage>
        <taxon>Eukaryota</taxon>
        <taxon>Viridiplantae</taxon>
        <taxon>Streptophyta</taxon>
        <taxon>Embryophyta</taxon>
        <taxon>Tracheophyta</taxon>
        <taxon>Spermatophyta</taxon>
        <taxon>Magnoliopsida</taxon>
        <taxon>eudicotyledons</taxon>
        <taxon>Gunneridae</taxon>
        <taxon>Pentapetalae</taxon>
        <taxon>asterids</taxon>
        <taxon>campanulids</taxon>
        <taxon>Asterales</taxon>
        <taxon>Asteraceae</taxon>
        <taxon>Asteroideae</taxon>
        <taxon>Anthemideae</taxon>
        <taxon>Anthemidinae</taxon>
        <taxon>Tanacetum</taxon>
    </lineage>
</organism>
<evidence type="ECO:0000313" key="4">
    <source>
        <dbReference type="Proteomes" id="UP001151760"/>
    </source>
</evidence>
<feature type="region of interest" description="Disordered" evidence="1">
    <location>
        <begin position="498"/>
        <end position="536"/>
    </location>
</feature>
<dbReference type="CDD" id="cd16100">
    <property type="entry name" value="ARID"/>
    <property type="match status" value="1"/>
</dbReference>
<dbReference type="Gene3D" id="1.10.150.60">
    <property type="entry name" value="ARID DNA-binding domain"/>
    <property type="match status" value="1"/>
</dbReference>
<dbReference type="SUPFAM" id="SSF46774">
    <property type="entry name" value="ARID-like"/>
    <property type="match status" value="1"/>
</dbReference>
<dbReference type="Pfam" id="PF01388">
    <property type="entry name" value="ARID"/>
    <property type="match status" value="1"/>
</dbReference>
<feature type="compositionally biased region" description="Basic and acidic residues" evidence="1">
    <location>
        <begin position="507"/>
        <end position="519"/>
    </location>
</feature>
<dbReference type="EMBL" id="BQNB010009778">
    <property type="protein sequence ID" value="GJS68273.1"/>
    <property type="molecule type" value="Genomic_DNA"/>
</dbReference>
<accession>A0ABQ4XTQ5</accession>
<feature type="domain" description="ARID" evidence="2">
    <location>
        <begin position="394"/>
        <end position="483"/>
    </location>
</feature>
<sequence length="562" mass="65479">MVHYKHIMQHNWLGYKPVQKWYQYHGSEPWEKPIHKHDQAVHTRRYLQRETPKRLFPWNSRKKSSSPESKEMLVKKMKEVEVFNASKMSAKTRDHGKKIESTPEGGIEKQKKSVKPTNKNVAEKIKYLEKVHVITDYMIEGTDDAIGMKFWYLEAREGNLVIPNVHYTPEVTLNVLSFDLLEEQGYTDYVDEEYISWNGSLYALKVNSFASKKYVEMLKWLYLVYLNYDMLEEIPPVIGVMEINLLSLHKIVDSLWRVLLCGHPWVTDGDKLLTIQGLTKDDGEAVVERMIQEGKAQEESFTEDDGSKDVVTEHNKFLDEYFESIDPKEECSLVNGLEDLKWDRNDIQDYVDEEYISWNGSLYALKVNSFARFLSFLNLIKKDSMVYKHWDIFSKKYVEMLKWFYLVYLNYDMLEEIPPVIGVMEINLLSLHKIVDSLGGYLCVTLGDKWKTIANLQGLTKDDGEAVKGCYKKFIDMVQVYYETAKMPWYEKKPKEDVVESSSGNARVKDPQGKEKDDAGIEEALEEDMNKKTQFGVRLEGNMEEEAEEGSTTDSNDFVVII</sequence>
<reference evidence="3" key="1">
    <citation type="journal article" date="2022" name="Int. J. Mol. Sci.">
        <title>Draft Genome of Tanacetum Coccineum: Genomic Comparison of Closely Related Tanacetum-Family Plants.</title>
        <authorList>
            <person name="Yamashiro T."/>
            <person name="Shiraishi A."/>
            <person name="Nakayama K."/>
            <person name="Satake H."/>
        </authorList>
    </citation>
    <scope>NUCLEOTIDE SEQUENCE</scope>
</reference>
<keyword evidence="3" id="KW-0238">DNA-binding</keyword>
<protein>
    <submittedName>
        <fullName evidence="3">ARID DNA-binding domain-containing protein</fullName>
    </submittedName>
</protein>
<evidence type="ECO:0000259" key="2">
    <source>
        <dbReference type="PROSITE" id="PS51011"/>
    </source>
</evidence>
<feature type="region of interest" description="Disordered" evidence="1">
    <location>
        <begin position="91"/>
        <end position="115"/>
    </location>
</feature>
<evidence type="ECO:0000313" key="3">
    <source>
        <dbReference type="EMBL" id="GJS68273.1"/>
    </source>
</evidence>
<dbReference type="InterPro" id="IPR036431">
    <property type="entry name" value="ARID_dom_sf"/>
</dbReference>